<dbReference type="AlphaFoldDB" id="A0A7W7Y5U3"/>
<dbReference type="InterPro" id="IPR050595">
    <property type="entry name" value="Bact_response_regulator"/>
</dbReference>
<dbReference type="PROSITE" id="PS50110">
    <property type="entry name" value="RESPONSE_REGULATORY"/>
    <property type="match status" value="1"/>
</dbReference>
<accession>A0A7W7Y5U3</accession>
<feature type="modified residue" description="4-aspartylphosphate" evidence="2">
    <location>
        <position position="67"/>
    </location>
</feature>
<dbReference type="InterPro" id="IPR011006">
    <property type="entry name" value="CheY-like_superfamily"/>
</dbReference>
<feature type="domain" description="Response regulatory" evidence="3">
    <location>
        <begin position="16"/>
        <end position="129"/>
    </location>
</feature>
<evidence type="ECO:0000256" key="1">
    <source>
        <dbReference type="ARBA" id="ARBA00022553"/>
    </source>
</evidence>
<evidence type="ECO:0000313" key="4">
    <source>
        <dbReference type="EMBL" id="MBB5022362.1"/>
    </source>
</evidence>
<dbReference type="EMBL" id="JACHID010000010">
    <property type="protein sequence ID" value="MBB5022362.1"/>
    <property type="molecule type" value="Genomic_DNA"/>
</dbReference>
<name>A0A7W7Y5U3_9BACT</name>
<dbReference type="PANTHER" id="PTHR44591">
    <property type="entry name" value="STRESS RESPONSE REGULATOR PROTEIN 1"/>
    <property type="match status" value="1"/>
</dbReference>
<dbReference type="RefSeq" id="WP_183732741.1">
    <property type="nucleotide sequence ID" value="NZ_JACHID010000010.1"/>
</dbReference>
<proteinExistence type="predicted"/>
<evidence type="ECO:0000256" key="2">
    <source>
        <dbReference type="PROSITE-ProRule" id="PRU00169"/>
    </source>
</evidence>
<dbReference type="SUPFAM" id="SSF52172">
    <property type="entry name" value="CheY-like"/>
    <property type="match status" value="1"/>
</dbReference>
<dbReference type="Proteomes" id="UP000528322">
    <property type="component" value="Unassembled WGS sequence"/>
</dbReference>
<protein>
    <submittedName>
        <fullName evidence="4">CheY-like chemotaxis protein</fullName>
    </submittedName>
</protein>
<gene>
    <name evidence="4" type="ORF">HNR37_001697</name>
</gene>
<dbReference type="InterPro" id="IPR001789">
    <property type="entry name" value="Sig_transdc_resp-reg_receiver"/>
</dbReference>
<evidence type="ECO:0000313" key="5">
    <source>
        <dbReference type="Proteomes" id="UP000528322"/>
    </source>
</evidence>
<reference evidence="4 5" key="1">
    <citation type="submission" date="2020-08" db="EMBL/GenBank/DDBJ databases">
        <title>Genomic Encyclopedia of Type Strains, Phase IV (KMG-IV): sequencing the most valuable type-strain genomes for metagenomic binning, comparative biology and taxonomic classification.</title>
        <authorList>
            <person name="Goeker M."/>
        </authorList>
    </citation>
    <scope>NUCLEOTIDE SEQUENCE [LARGE SCALE GENOMIC DNA]</scope>
    <source>
        <strain evidence="4 5">DSM 22071</strain>
    </source>
</reference>
<evidence type="ECO:0000259" key="3">
    <source>
        <dbReference type="PROSITE" id="PS50110"/>
    </source>
</evidence>
<organism evidence="4 5">
    <name type="scientific">Desulfurispira natronophila</name>
    <dbReference type="NCBI Taxonomy" id="682562"/>
    <lineage>
        <taxon>Bacteria</taxon>
        <taxon>Pseudomonadati</taxon>
        <taxon>Chrysiogenota</taxon>
        <taxon>Chrysiogenia</taxon>
        <taxon>Chrysiogenales</taxon>
        <taxon>Chrysiogenaceae</taxon>
        <taxon>Desulfurispira</taxon>
    </lineage>
</organism>
<dbReference type="Pfam" id="PF00072">
    <property type="entry name" value="Response_reg"/>
    <property type="match status" value="1"/>
</dbReference>
<dbReference type="GO" id="GO:0000160">
    <property type="term" value="P:phosphorelay signal transduction system"/>
    <property type="evidence" value="ECO:0007669"/>
    <property type="project" value="InterPro"/>
</dbReference>
<sequence length="132" mass="14843">MTVTVSASQSNLKQASILYVEDDPVTLKTVGRMMSRRAREVYLASNGHEGLQLVQSGEALPDIVVTDVEMPVMNGLEMVRRLREECRYTNPVIILTAYRDDEHRSSLANTHLYKPVNAAKLFAAMEELYQKG</sequence>
<dbReference type="SMART" id="SM00448">
    <property type="entry name" value="REC"/>
    <property type="match status" value="1"/>
</dbReference>
<dbReference type="Gene3D" id="3.40.50.2300">
    <property type="match status" value="1"/>
</dbReference>
<dbReference type="PANTHER" id="PTHR44591:SF3">
    <property type="entry name" value="RESPONSE REGULATORY DOMAIN-CONTAINING PROTEIN"/>
    <property type="match status" value="1"/>
</dbReference>
<comment type="caution">
    <text evidence="4">The sequence shown here is derived from an EMBL/GenBank/DDBJ whole genome shotgun (WGS) entry which is preliminary data.</text>
</comment>
<keyword evidence="1 2" id="KW-0597">Phosphoprotein</keyword>
<keyword evidence="5" id="KW-1185">Reference proteome</keyword>